<dbReference type="CDD" id="cd18080">
    <property type="entry name" value="TrmD-like"/>
    <property type="match status" value="1"/>
</dbReference>
<dbReference type="HAMAP" id="MF_00605">
    <property type="entry name" value="TrmD"/>
    <property type="match status" value="1"/>
</dbReference>
<evidence type="ECO:0000256" key="7">
    <source>
        <dbReference type="ARBA" id="ARBA00022490"/>
    </source>
</evidence>
<evidence type="ECO:0000256" key="16">
    <source>
        <dbReference type="PIRSR" id="PIRSR000386-1"/>
    </source>
</evidence>
<dbReference type="Gene3D" id="1.10.1270.20">
    <property type="entry name" value="tRNA(m1g37)methyltransferase, domain 2"/>
    <property type="match status" value="1"/>
</dbReference>
<evidence type="ECO:0000256" key="8">
    <source>
        <dbReference type="ARBA" id="ARBA00022603"/>
    </source>
</evidence>
<evidence type="ECO:0000256" key="17">
    <source>
        <dbReference type="RuleBase" id="RU003464"/>
    </source>
</evidence>
<dbReference type="InterPro" id="IPR002649">
    <property type="entry name" value="tRNA_m1G_MeTrfase_TrmD"/>
</dbReference>
<evidence type="ECO:0000256" key="2">
    <source>
        <dbReference type="ARBA" id="ARBA00004496"/>
    </source>
</evidence>
<name>A0A2A5WID6_9GAMM</name>
<dbReference type="EC" id="2.1.1.228" evidence="5 15"/>
<dbReference type="InterPro" id="IPR016009">
    <property type="entry name" value="tRNA_MeTrfase_TRMD/TRM10"/>
</dbReference>
<accession>A0A2A5WID6</accession>
<evidence type="ECO:0000313" key="19">
    <source>
        <dbReference type="EMBL" id="PDH36008.1"/>
    </source>
</evidence>
<evidence type="ECO:0000256" key="5">
    <source>
        <dbReference type="ARBA" id="ARBA00012807"/>
    </source>
</evidence>
<dbReference type="NCBIfam" id="TIGR00088">
    <property type="entry name" value="trmD"/>
    <property type="match status" value="1"/>
</dbReference>
<gene>
    <name evidence="15" type="primary">trmD</name>
    <name evidence="19" type="ORF">CNE99_10395</name>
</gene>
<keyword evidence="9 15" id="KW-0808">Transferase</keyword>
<organism evidence="19 20">
    <name type="scientific">OM182 bacterium MED-G24</name>
    <dbReference type="NCBI Taxonomy" id="1986255"/>
    <lineage>
        <taxon>Bacteria</taxon>
        <taxon>Pseudomonadati</taxon>
        <taxon>Pseudomonadota</taxon>
        <taxon>Gammaproteobacteria</taxon>
        <taxon>OMG group</taxon>
        <taxon>OM182 clade</taxon>
    </lineage>
</organism>
<dbReference type="AlphaFoldDB" id="A0A2A5WID6"/>
<evidence type="ECO:0000256" key="1">
    <source>
        <dbReference type="ARBA" id="ARBA00002634"/>
    </source>
</evidence>
<keyword evidence="8 15" id="KW-0489">Methyltransferase</keyword>
<proteinExistence type="inferred from homology"/>
<evidence type="ECO:0000313" key="20">
    <source>
        <dbReference type="Proteomes" id="UP000219327"/>
    </source>
</evidence>
<feature type="binding site" evidence="15 16">
    <location>
        <begin position="152"/>
        <end position="157"/>
    </location>
    <ligand>
        <name>S-adenosyl-L-methionine</name>
        <dbReference type="ChEBI" id="CHEBI:59789"/>
    </ligand>
</feature>
<comment type="similarity">
    <text evidence="3 15 17">Belongs to the RNA methyltransferase TrmD family.</text>
</comment>
<keyword evidence="11 15" id="KW-0819">tRNA processing</keyword>
<comment type="catalytic activity">
    <reaction evidence="14 15 17">
        <text>guanosine(37) in tRNA + S-adenosyl-L-methionine = N(1)-methylguanosine(37) in tRNA + S-adenosyl-L-homocysteine + H(+)</text>
        <dbReference type="Rhea" id="RHEA:36899"/>
        <dbReference type="Rhea" id="RHEA-COMP:10145"/>
        <dbReference type="Rhea" id="RHEA-COMP:10147"/>
        <dbReference type="ChEBI" id="CHEBI:15378"/>
        <dbReference type="ChEBI" id="CHEBI:57856"/>
        <dbReference type="ChEBI" id="CHEBI:59789"/>
        <dbReference type="ChEBI" id="CHEBI:73542"/>
        <dbReference type="ChEBI" id="CHEBI:74269"/>
        <dbReference type="EC" id="2.1.1.228"/>
    </reaction>
</comment>
<dbReference type="GO" id="GO:0005829">
    <property type="term" value="C:cytosol"/>
    <property type="evidence" value="ECO:0007669"/>
    <property type="project" value="TreeGrafter"/>
</dbReference>
<evidence type="ECO:0000256" key="14">
    <source>
        <dbReference type="ARBA" id="ARBA00047783"/>
    </source>
</evidence>
<dbReference type="InterPro" id="IPR023148">
    <property type="entry name" value="tRNA_m1G_MeTrfase_C_sf"/>
</dbReference>
<dbReference type="PANTHER" id="PTHR46417:SF1">
    <property type="entry name" value="TRNA (GUANINE-N(1)-)-METHYLTRANSFERASE"/>
    <property type="match status" value="1"/>
</dbReference>
<dbReference type="Proteomes" id="UP000219327">
    <property type="component" value="Unassembled WGS sequence"/>
</dbReference>
<evidence type="ECO:0000256" key="10">
    <source>
        <dbReference type="ARBA" id="ARBA00022691"/>
    </source>
</evidence>
<dbReference type="NCBIfam" id="NF000648">
    <property type="entry name" value="PRK00026.1"/>
    <property type="match status" value="1"/>
</dbReference>
<dbReference type="EMBL" id="NTKD01000077">
    <property type="protein sequence ID" value="PDH36008.1"/>
    <property type="molecule type" value="Genomic_DNA"/>
</dbReference>
<reference evidence="19 20" key="1">
    <citation type="submission" date="2017-08" db="EMBL/GenBank/DDBJ databases">
        <title>Fine stratification of microbial communities through a metagenomic profile of the photic zone.</title>
        <authorList>
            <person name="Haro-Moreno J.M."/>
            <person name="Lopez-Perez M."/>
            <person name="De La Torre J."/>
            <person name="Picazo A."/>
            <person name="Camacho A."/>
            <person name="Rodriguez-Valera F."/>
        </authorList>
    </citation>
    <scope>NUCLEOTIDE SEQUENCE [LARGE SCALE GENOMIC DNA]</scope>
    <source>
        <strain evidence="19">MED-G24</strain>
    </source>
</reference>
<dbReference type="FunFam" id="1.10.1270.20:FF:000001">
    <property type="entry name" value="tRNA (guanine-N(1)-)-methyltransferase"/>
    <property type="match status" value="1"/>
</dbReference>
<evidence type="ECO:0000256" key="12">
    <source>
        <dbReference type="ARBA" id="ARBA00029736"/>
    </source>
</evidence>
<dbReference type="PANTHER" id="PTHR46417">
    <property type="entry name" value="TRNA (GUANINE-N(1)-)-METHYLTRANSFERASE"/>
    <property type="match status" value="1"/>
</dbReference>
<feature type="domain" description="tRNA methyltransferase TRMD/TRM10-type" evidence="18">
    <location>
        <begin position="1"/>
        <end position="244"/>
    </location>
</feature>
<dbReference type="PIRSF" id="PIRSF000386">
    <property type="entry name" value="tRNA_mtase"/>
    <property type="match status" value="1"/>
</dbReference>
<sequence length="266" mass="29316">MWFGVVTLFPETFTGDHLIGVTGRAFRDGLVSVECFNPRDFAMDRHRTVDDKPYGGGPGMLMKVAPIRKAIHNAKEAATEAHVSPDVPTEASKGASKKMLPEVVYLSPQGQPLTQGDLAEWALKGSVVLVCGRYEGIDERIIESDIDREVSIGDFVLSGGEVPAMAVIDGVTRLVPGAVGDRDSVTQDSFSSGLLDYPQFTRPEEIEGRQVPEVLLSGDHGKIERWRQKQALGKTWEKRPDLIRARSLTKIEQQLLDEYLAETVKK</sequence>
<comment type="subunit">
    <text evidence="4 15 17">Homodimer.</text>
</comment>
<dbReference type="GO" id="GO:0002939">
    <property type="term" value="P:tRNA N1-guanine methylation"/>
    <property type="evidence" value="ECO:0007669"/>
    <property type="project" value="TreeGrafter"/>
</dbReference>
<dbReference type="SUPFAM" id="SSF75217">
    <property type="entry name" value="alpha/beta knot"/>
    <property type="match status" value="1"/>
</dbReference>
<evidence type="ECO:0000256" key="15">
    <source>
        <dbReference type="HAMAP-Rule" id="MF_00605"/>
    </source>
</evidence>
<evidence type="ECO:0000256" key="6">
    <source>
        <dbReference type="ARBA" id="ARBA00014679"/>
    </source>
</evidence>
<protein>
    <recommendedName>
        <fullName evidence="6 15">tRNA (guanine-N(1)-)-methyltransferase</fullName>
        <ecNumber evidence="5 15">2.1.1.228</ecNumber>
    </recommendedName>
    <alternativeName>
        <fullName evidence="12 15">M1G-methyltransferase</fullName>
    </alternativeName>
    <alternativeName>
        <fullName evidence="13 15">tRNA [GM37] methyltransferase</fullName>
    </alternativeName>
</protein>
<comment type="subcellular location">
    <subcellularLocation>
        <location evidence="2 15 17">Cytoplasm</location>
    </subcellularLocation>
</comment>
<dbReference type="GO" id="GO:0052906">
    <property type="term" value="F:tRNA (guanine(37)-N1)-methyltransferase activity"/>
    <property type="evidence" value="ECO:0007669"/>
    <property type="project" value="UniProtKB-UniRule"/>
</dbReference>
<evidence type="ECO:0000256" key="9">
    <source>
        <dbReference type="ARBA" id="ARBA00022679"/>
    </source>
</evidence>
<comment type="caution">
    <text evidence="19">The sequence shown here is derived from an EMBL/GenBank/DDBJ whole genome shotgun (WGS) entry which is preliminary data.</text>
</comment>
<evidence type="ECO:0000259" key="18">
    <source>
        <dbReference type="Pfam" id="PF01746"/>
    </source>
</evidence>
<comment type="function">
    <text evidence="1 15 17">Specifically methylates guanosine-37 in various tRNAs.</text>
</comment>
<feature type="binding site" evidence="15 16">
    <location>
        <position position="132"/>
    </location>
    <ligand>
        <name>S-adenosyl-L-methionine</name>
        <dbReference type="ChEBI" id="CHEBI:59789"/>
    </ligand>
</feature>
<dbReference type="InterPro" id="IPR029026">
    <property type="entry name" value="tRNA_m1G_MTases_N"/>
</dbReference>
<evidence type="ECO:0000256" key="4">
    <source>
        <dbReference type="ARBA" id="ARBA00011738"/>
    </source>
</evidence>
<evidence type="ECO:0000256" key="11">
    <source>
        <dbReference type="ARBA" id="ARBA00022694"/>
    </source>
</evidence>
<dbReference type="Gene3D" id="3.40.1280.10">
    <property type="match status" value="1"/>
</dbReference>
<dbReference type="FunFam" id="3.40.1280.10:FF:000001">
    <property type="entry name" value="tRNA (guanine-N(1)-)-methyltransferase"/>
    <property type="match status" value="1"/>
</dbReference>
<keyword evidence="10 15" id="KW-0949">S-adenosyl-L-methionine</keyword>
<evidence type="ECO:0000256" key="3">
    <source>
        <dbReference type="ARBA" id="ARBA00007630"/>
    </source>
</evidence>
<dbReference type="Pfam" id="PF01746">
    <property type="entry name" value="tRNA_m1G_MT"/>
    <property type="match status" value="1"/>
</dbReference>
<keyword evidence="7 15" id="KW-0963">Cytoplasm</keyword>
<dbReference type="InterPro" id="IPR029028">
    <property type="entry name" value="Alpha/beta_knot_MTases"/>
</dbReference>
<evidence type="ECO:0000256" key="13">
    <source>
        <dbReference type="ARBA" id="ARBA00033392"/>
    </source>
</evidence>